<reference evidence="5" key="2">
    <citation type="journal article" date="2021" name="PeerJ">
        <title>Extensive microbial diversity within the chicken gut microbiome revealed by metagenomics and culture.</title>
        <authorList>
            <person name="Gilroy R."/>
            <person name="Ravi A."/>
            <person name="Getino M."/>
            <person name="Pursley I."/>
            <person name="Horton D.L."/>
            <person name="Alikhan N.F."/>
            <person name="Baker D."/>
            <person name="Gharbi K."/>
            <person name="Hall N."/>
            <person name="Watson M."/>
            <person name="Adriaenssens E.M."/>
            <person name="Foster-Nyarko E."/>
            <person name="Jarju S."/>
            <person name="Secka A."/>
            <person name="Antonio M."/>
            <person name="Oren A."/>
            <person name="Chaudhuri R.R."/>
            <person name="La Ragione R."/>
            <person name="Hildebrand F."/>
            <person name="Pallen M.J."/>
        </authorList>
    </citation>
    <scope>NUCLEOTIDE SEQUENCE</scope>
    <source>
        <strain evidence="5">ChiBcec7-5410</strain>
    </source>
</reference>
<dbReference type="PRINTS" id="PR00131">
    <property type="entry name" value="GLHYDRLASE1"/>
</dbReference>
<comment type="similarity">
    <text evidence="1 4">Belongs to the glycosyl hydrolase 1 family.</text>
</comment>
<dbReference type="PANTHER" id="PTHR10353">
    <property type="entry name" value="GLYCOSYL HYDROLASE"/>
    <property type="match status" value="1"/>
</dbReference>
<evidence type="ECO:0000256" key="2">
    <source>
        <dbReference type="ARBA" id="ARBA00022801"/>
    </source>
</evidence>
<protein>
    <submittedName>
        <fullName evidence="5">Family 1 glycosylhydrolase</fullName>
    </submittedName>
</protein>
<evidence type="ECO:0000256" key="3">
    <source>
        <dbReference type="ARBA" id="ARBA00023295"/>
    </source>
</evidence>
<name>A0A9D1H976_9FIRM</name>
<organism evidence="5 6">
    <name type="scientific">Candidatus Faecivivens stercoripullorum</name>
    <dbReference type="NCBI Taxonomy" id="2840805"/>
    <lineage>
        <taxon>Bacteria</taxon>
        <taxon>Bacillati</taxon>
        <taxon>Bacillota</taxon>
        <taxon>Clostridia</taxon>
        <taxon>Eubacteriales</taxon>
        <taxon>Oscillospiraceae</taxon>
        <taxon>Oscillospiraceae incertae sedis</taxon>
        <taxon>Candidatus Faecivivens</taxon>
    </lineage>
</organism>
<dbReference type="SUPFAM" id="SSF51445">
    <property type="entry name" value="(Trans)glycosidases"/>
    <property type="match status" value="1"/>
</dbReference>
<dbReference type="Pfam" id="PF00232">
    <property type="entry name" value="Glyco_hydro_1"/>
    <property type="match status" value="1"/>
</dbReference>
<reference evidence="5" key="1">
    <citation type="submission" date="2020-10" db="EMBL/GenBank/DDBJ databases">
        <authorList>
            <person name="Gilroy R."/>
        </authorList>
    </citation>
    <scope>NUCLEOTIDE SEQUENCE</scope>
    <source>
        <strain evidence="5">ChiBcec7-5410</strain>
    </source>
</reference>
<gene>
    <name evidence="5" type="ORF">IAC43_09265</name>
</gene>
<accession>A0A9D1H976</accession>
<proteinExistence type="inferred from homology"/>
<dbReference type="Proteomes" id="UP000824160">
    <property type="component" value="Unassembled WGS sequence"/>
</dbReference>
<dbReference type="GO" id="GO:0005829">
    <property type="term" value="C:cytosol"/>
    <property type="evidence" value="ECO:0007669"/>
    <property type="project" value="TreeGrafter"/>
</dbReference>
<keyword evidence="2" id="KW-0378">Hydrolase</keyword>
<dbReference type="InterPro" id="IPR033132">
    <property type="entry name" value="GH_1_N_CS"/>
</dbReference>
<sequence length="474" mass="53954">MSKFPEGFLWGGATAANQFEGAWDVGGKGMSVFDISTGGTVNTRRRWTPVLEPDTVYPNHDGIDFYHHYKEDIALFAEMGFNTFRMSIAWSRIFPRGDEKEPNEEGLKFYDDVFDELKKYGIEPLVTIYHFETPLFLAEQGGWLNHWMIDRYEKFAKTVMTRYRDKVKYWLTINEINMFMTPFGGAMSAGIFDDKTEYTEQMRFQAEHHLLVASARAVKLCHEICPDAKIGCMVAYGPTYPLTADPADQLAAIQSMEMGCYLPSDVHVRGYYPGYALAYYKNHGLDIVMSDEDLQTLKEGTVDFYSFSYYSTHCVTTHKADEGSDDMGMDAGVKNPYLKANDWGWQIDPVGIRIALHSLADRYGDLPLMVVENGIGALDTVEEDGSIHDPYRIDYLRQHIIEMGKAVEEGVNLMGYTPWGCIDLVSAGTGEMRKRYGFIYVDKHDDGTGSMARWKKDSFYWYQKVCKSNGEDLG</sequence>
<dbReference type="Gene3D" id="3.20.20.80">
    <property type="entry name" value="Glycosidases"/>
    <property type="match status" value="1"/>
</dbReference>
<dbReference type="GO" id="GO:0008422">
    <property type="term" value="F:beta-glucosidase activity"/>
    <property type="evidence" value="ECO:0007669"/>
    <property type="project" value="TreeGrafter"/>
</dbReference>
<comment type="caution">
    <text evidence="5">The sequence shown here is derived from an EMBL/GenBank/DDBJ whole genome shotgun (WGS) entry which is preliminary data.</text>
</comment>
<dbReference type="PROSITE" id="PS00653">
    <property type="entry name" value="GLYCOSYL_HYDROL_F1_2"/>
    <property type="match status" value="1"/>
</dbReference>
<dbReference type="AlphaFoldDB" id="A0A9D1H976"/>
<dbReference type="FunFam" id="3.20.20.80:FF:000004">
    <property type="entry name" value="Beta-glucosidase 6-phospho-beta-glucosidase"/>
    <property type="match status" value="1"/>
</dbReference>
<evidence type="ECO:0000256" key="4">
    <source>
        <dbReference type="RuleBase" id="RU003690"/>
    </source>
</evidence>
<dbReference type="InterPro" id="IPR001360">
    <property type="entry name" value="Glyco_hydro_1"/>
</dbReference>
<evidence type="ECO:0000313" key="6">
    <source>
        <dbReference type="Proteomes" id="UP000824160"/>
    </source>
</evidence>
<dbReference type="EMBL" id="DVLW01000253">
    <property type="protein sequence ID" value="HIT95362.1"/>
    <property type="molecule type" value="Genomic_DNA"/>
</dbReference>
<dbReference type="GO" id="GO:0016052">
    <property type="term" value="P:carbohydrate catabolic process"/>
    <property type="evidence" value="ECO:0007669"/>
    <property type="project" value="TreeGrafter"/>
</dbReference>
<keyword evidence="3" id="KW-0326">Glycosidase</keyword>
<evidence type="ECO:0000256" key="1">
    <source>
        <dbReference type="ARBA" id="ARBA00010838"/>
    </source>
</evidence>
<dbReference type="PANTHER" id="PTHR10353:SF122">
    <property type="entry name" value="6-PHOSPHO-BETA-GLUCOSIDASE ASCB-RELATED"/>
    <property type="match status" value="1"/>
</dbReference>
<dbReference type="InterPro" id="IPR017853">
    <property type="entry name" value="GH"/>
</dbReference>
<evidence type="ECO:0000313" key="5">
    <source>
        <dbReference type="EMBL" id="HIT95362.1"/>
    </source>
</evidence>